<reference evidence="2 3" key="1">
    <citation type="journal article" date="2015" name="Genome Announc.">
        <title>Complete Genome Sequence and Annotation of Corynebacterium singulare DSM 44357, Isolated from a Human Semen Specimen.</title>
        <authorList>
            <person name="Merten M."/>
            <person name="Brinkrolf K."/>
            <person name="Albersmeier A."/>
            <person name="Kutter Y."/>
            <person name="Ruckert C."/>
            <person name="Tauch A."/>
        </authorList>
    </citation>
    <scope>NUCLEOTIDE SEQUENCE [LARGE SCALE GENOMIC DNA]</scope>
    <source>
        <strain evidence="2">IBS B52218</strain>
    </source>
</reference>
<dbReference type="EMBL" id="CP010827">
    <property type="protein sequence ID" value="AJI77748.1"/>
    <property type="molecule type" value="Genomic_DNA"/>
</dbReference>
<name>A0A0B6ESI2_9CORY</name>
<accession>A0A0B6ESI2</accession>
<feature type="region of interest" description="Disordered" evidence="1">
    <location>
        <begin position="157"/>
        <end position="201"/>
    </location>
</feature>
<proteinExistence type="predicted"/>
<sequence length="468" mass="49383">MVTSSTRIAPMASDVTYPLLDSADAERMLAYARSQSPGLTLPTVESANIEKQISRVLPEDSFLGSAEDARPAAQYLEAREILRQAAGTIENANDSFTIAALGALTGQPDLVATGYARVARAWLDNGFPEEAEKFAARAAAAGDRSVLEELAAAQTATSHKDFSESASSSPADSASARTSTPQAAAPSAPAEKAHSGSSSAQPSLAELRAVLDAAKSGDAKAHAADFVAINDAVASGAFNGSGTSLGDALSVILESAVGALWASDSTADCSRVATQSFAILSNARSEADYKQLPSSMLARFYSDAAANSGDNTAQRVACFEAAAREYGRYGDLEGELQSILKTVVLDVRHRDPREAYDILASRYVDSTKLQNLPVSAKWTVLYSESLRTQAQDMFKSTQVLLDFLEKHTAAEATTPSEQSALAEVAELLGDRYAAGNVADRARSMYHLAYNLFDAAGNSRALDELRKKA</sequence>
<evidence type="ECO:0000256" key="1">
    <source>
        <dbReference type="SAM" id="MobiDB-lite"/>
    </source>
</evidence>
<feature type="compositionally biased region" description="Low complexity" evidence="1">
    <location>
        <begin position="164"/>
        <end position="190"/>
    </location>
</feature>
<dbReference type="Proteomes" id="UP000031890">
    <property type="component" value="Chromosome"/>
</dbReference>
<gene>
    <name evidence="2" type="ORF">CSING_00915</name>
</gene>
<protein>
    <submittedName>
        <fullName evidence="2">Uncharacterized protein</fullName>
    </submittedName>
</protein>
<evidence type="ECO:0000313" key="2">
    <source>
        <dbReference type="EMBL" id="AJI77748.1"/>
    </source>
</evidence>
<dbReference type="STRING" id="161899.CSING_00915"/>
<evidence type="ECO:0000313" key="3">
    <source>
        <dbReference type="Proteomes" id="UP000031890"/>
    </source>
</evidence>
<dbReference type="HOGENOM" id="CLU_570759_0_0_11"/>
<dbReference type="AlphaFoldDB" id="A0A0B6ESI2"/>
<organism evidence="2 3">
    <name type="scientific">Corynebacterium singulare</name>
    <dbReference type="NCBI Taxonomy" id="161899"/>
    <lineage>
        <taxon>Bacteria</taxon>
        <taxon>Bacillati</taxon>
        <taxon>Actinomycetota</taxon>
        <taxon>Actinomycetes</taxon>
        <taxon>Mycobacteriales</taxon>
        <taxon>Corynebacteriaceae</taxon>
        <taxon>Corynebacterium</taxon>
    </lineage>
</organism>
<dbReference type="KEGG" id="csx:CSING_00915"/>